<dbReference type="EnsemblMetazoa" id="Aqu2.1.29271_001">
    <property type="protein sequence ID" value="Aqu2.1.29271_001"/>
    <property type="gene ID" value="Aqu2.1.29271"/>
</dbReference>
<name>A0A1X7UNP2_AMPQE</name>
<organism evidence="1">
    <name type="scientific">Amphimedon queenslandica</name>
    <name type="common">Sponge</name>
    <dbReference type="NCBI Taxonomy" id="400682"/>
    <lineage>
        <taxon>Eukaryota</taxon>
        <taxon>Metazoa</taxon>
        <taxon>Porifera</taxon>
        <taxon>Demospongiae</taxon>
        <taxon>Heteroscleromorpha</taxon>
        <taxon>Haplosclerida</taxon>
        <taxon>Niphatidae</taxon>
        <taxon>Amphimedon</taxon>
    </lineage>
</organism>
<protein>
    <submittedName>
        <fullName evidence="1">Uncharacterized protein</fullName>
    </submittedName>
</protein>
<accession>A0A1X7UNP2</accession>
<evidence type="ECO:0000313" key="1">
    <source>
        <dbReference type="EnsemblMetazoa" id="Aqu2.1.29271_001"/>
    </source>
</evidence>
<dbReference type="AlphaFoldDB" id="A0A1X7UNP2"/>
<reference evidence="1" key="1">
    <citation type="submission" date="2017-05" db="UniProtKB">
        <authorList>
            <consortium name="EnsemblMetazoa"/>
        </authorList>
    </citation>
    <scope>IDENTIFICATION</scope>
</reference>
<sequence length="73" mass="8331">MLELIPIPQEGYSVAYVKSQITYAKVYIRPILVDIDLNKLLIILLTKIIKFDGLVEDITDDKHDITVTADNEK</sequence>
<proteinExistence type="predicted"/>
<dbReference type="InParanoid" id="A0A1X7UNP2"/>